<dbReference type="Proteomes" id="UP000001542">
    <property type="component" value="Unassembled WGS sequence"/>
</dbReference>
<accession>A2ERA3</accession>
<feature type="compositionally biased region" description="Basic and acidic residues" evidence="1">
    <location>
        <begin position="194"/>
        <end position="205"/>
    </location>
</feature>
<dbReference type="KEGG" id="tva:4762644"/>
<name>A2ERA3_TRIV3</name>
<dbReference type="InParanoid" id="A2ERA3"/>
<feature type="region of interest" description="Disordered" evidence="1">
    <location>
        <begin position="189"/>
        <end position="300"/>
    </location>
</feature>
<evidence type="ECO:0000256" key="1">
    <source>
        <dbReference type="SAM" id="MobiDB-lite"/>
    </source>
</evidence>
<organism evidence="2 3">
    <name type="scientific">Trichomonas vaginalis (strain ATCC PRA-98 / G3)</name>
    <dbReference type="NCBI Taxonomy" id="412133"/>
    <lineage>
        <taxon>Eukaryota</taxon>
        <taxon>Metamonada</taxon>
        <taxon>Parabasalia</taxon>
        <taxon>Trichomonadida</taxon>
        <taxon>Trichomonadidae</taxon>
        <taxon>Trichomonas</taxon>
    </lineage>
</organism>
<evidence type="ECO:0000313" key="3">
    <source>
        <dbReference type="Proteomes" id="UP000001542"/>
    </source>
</evidence>
<dbReference type="AlphaFoldDB" id="A2ERA3"/>
<keyword evidence="3" id="KW-1185">Reference proteome</keyword>
<sequence length="300" mass="34601">MSRSHSNELVWRRGINIFEVFIPDFVVDYLKTFDYPIFYKFHGVSLSTLLCLAPFTKGIDITEEEFDSLARIAIQLILANSKNRLHKMCTNALCGISVDIEFFVLPFLSKPSINAPKEVIKFLENFSKQARVSENFRYYFRSPYFHELEVNNNDQYARILQMYDYSKLETDNPIKRCLDYLKIIQQDNKSGDPQLKDGSKDDKQSDPQVKGESNKPIDSSGKSKDNKTSVSTPKTQCIEPVIKNTNYQTNKTVHSKRKDQGTDPIDQKTYLPTNKAVNSRRKDQGTDPIDRHQHHSCNIA</sequence>
<reference evidence="2" key="2">
    <citation type="journal article" date="2007" name="Science">
        <title>Draft genome sequence of the sexually transmitted pathogen Trichomonas vaginalis.</title>
        <authorList>
            <person name="Carlton J.M."/>
            <person name="Hirt R.P."/>
            <person name="Silva J.C."/>
            <person name="Delcher A.L."/>
            <person name="Schatz M."/>
            <person name="Zhao Q."/>
            <person name="Wortman J.R."/>
            <person name="Bidwell S.L."/>
            <person name="Alsmark U.C.M."/>
            <person name="Besteiro S."/>
            <person name="Sicheritz-Ponten T."/>
            <person name="Noel C.J."/>
            <person name="Dacks J.B."/>
            <person name="Foster P.G."/>
            <person name="Simillion C."/>
            <person name="Van de Peer Y."/>
            <person name="Miranda-Saavedra D."/>
            <person name="Barton G.J."/>
            <person name="Westrop G.D."/>
            <person name="Mueller S."/>
            <person name="Dessi D."/>
            <person name="Fiori P.L."/>
            <person name="Ren Q."/>
            <person name="Paulsen I."/>
            <person name="Zhang H."/>
            <person name="Bastida-Corcuera F.D."/>
            <person name="Simoes-Barbosa A."/>
            <person name="Brown M.T."/>
            <person name="Hayes R.D."/>
            <person name="Mukherjee M."/>
            <person name="Okumura C.Y."/>
            <person name="Schneider R."/>
            <person name="Smith A.J."/>
            <person name="Vanacova S."/>
            <person name="Villalvazo M."/>
            <person name="Haas B.J."/>
            <person name="Pertea M."/>
            <person name="Feldblyum T.V."/>
            <person name="Utterback T.R."/>
            <person name="Shu C.L."/>
            <person name="Osoegawa K."/>
            <person name="de Jong P.J."/>
            <person name="Hrdy I."/>
            <person name="Horvathova L."/>
            <person name="Zubacova Z."/>
            <person name="Dolezal P."/>
            <person name="Malik S.B."/>
            <person name="Logsdon J.M. Jr."/>
            <person name="Henze K."/>
            <person name="Gupta A."/>
            <person name="Wang C.C."/>
            <person name="Dunne R.L."/>
            <person name="Upcroft J.A."/>
            <person name="Upcroft P."/>
            <person name="White O."/>
            <person name="Salzberg S.L."/>
            <person name="Tang P."/>
            <person name="Chiu C.-H."/>
            <person name="Lee Y.-S."/>
            <person name="Embley T.M."/>
            <person name="Coombs G.H."/>
            <person name="Mottram J.C."/>
            <person name="Tachezy J."/>
            <person name="Fraser-Liggett C.M."/>
            <person name="Johnson P.J."/>
        </authorList>
    </citation>
    <scope>NUCLEOTIDE SEQUENCE [LARGE SCALE GENOMIC DNA]</scope>
    <source>
        <strain evidence="2">G3</strain>
    </source>
</reference>
<reference evidence="2" key="1">
    <citation type="submission" date="2006-10" db="EMBL/GenBank/DDBJ databases">
        <authorList>
            <person name="Amadeo P."/>
            <person name="Zhao Q."/>
            <person name="Wortman J."/>
            <person name="Fraser-Liggett C."/>
            <person name="Carlton J."/>
        </authorList>
    </citation>
    <scope>NUCLEOTIDE SEQUENCE</scope>
    <source>
        <strain evidence="2">G3</strain>
    </source>
</reference>
<feature type="compositionally biased region" description="Basic and acidic residues" evidence="1">
    <location>
        <begin position="280"/>
        <end position="291"/>
    </location>
</feature>
<dbReference type="RefSeq" id="XP_001317002.1">
    <property type="nucleotide sequence ID" value="XM_001316967.1"/>
</dbReference>
<dbReference type="VEuPathDB" id="TrichDB:TVAGG3_1003750"/>
<gene>
    <name evidence="2" type="ORF">TVAG_305280</name>
</gene>
<dbReference type="VEuPathDB" id="TrichDB:TVAG_305280"/>
<protein>
    <submittedName>
        <fullName evidence="2">Uncharacterized protein</fullName>
    </submittedName>
</protein>
<evidence type="ECO:0000313" key="2">
    <source>
        <dbReference type="EMBL" id="EAY04779.1"/>
    </source>
</evidence>
<dbReference type="EMBL" id="DS113465">
    <property type="protein sequence ID" value="EAY04779.1"/>
    <property type="molecule type" value="Genomic_DNA"/>
</dbReference>
<feature type="compositionally biased region" description="Polar residues" evidence="1">
    <location>
        <begin position="243"/>
        <end position="252"/>
    </location>
</feature>
<proteinExistence type="predicted"/>